<dbReference type="InterPro" id="IPR008220">
    <property type="entry name" value="HAT_MetX-like"/>
</dbReference>
<accession>A0A1V2L145</accession>
<name>A0A1V2L145_CYBFA</name>
<dbReference type="AlphaFoldDB" id="A0A1V2L145"/>
<evidence type="ECO:0000313" key="5">
    <source>
        <dbReference type="Proteomes" id="UP000189513"/>
    </source>
</evidence>
<keyword evidence="4" id="KW-0808">Transferase</keyword>
<dbReference type="Pfam" id="PF00561">
    <property type="entry name" value="Abhydrolase_1"/>
    <property type="match status" value="1"/>
</dbReference>
<comment type="caution">
    <text evidence="4">The sequence shown here is derived from an EMBL/GenBank/DDBJ whole genome shotgun (WGS) entry which is preliminary data.</text>
</comment>
<dbReference type="InterPro" id="IPR029058">
    <property type="entry name" value="AB_hydrolase_fold"/>
</dbReference>
<protein>
    <submittedName>
        <fullName evidence="4">Putative serine-O-acetyltransferase cys2</fullName>
    </submittedName>
</protein>
<evidence type="ECO:0000313" key="4">
    <source>
        <dbReference type="EMBL" id="ONH65628.1"/>
    </source>
</evidence>
<dbReference type="STRING" id="36022.A0A1V2L145"/>
<dbReference type="InterPro" id="IPR000073">
    <property type="entry name" value="AB_hydrolase_1"/>
</dbReference>
<dbReference type="GO" id="GO:0009092">
    <property type="term" value="P:homoserine metabolic process"/>
    <property type="evidence" value="ECO:0007669"/>
    <property type="project" value="TreeGrafter"/>
</dbReference>
<feature type="domain" description="AB hydrolase-1" evidence="3">
    <location>
        <begin position="137"/>
        <end position="462"/>
    </location>
</feature>
<dbReference type="NCBIfam" id="TIGR01392">
    <property type="entry name" value="homoserO_Ac_trn"/>
    <property type="match status" value="1"/>
</dbReference>
<sequence length="517" mass="57565">MIRSTLSGSSFKRVSITSVRNIAGTTRRKLADQASRSTASSPHSSNPALSFPCLDKLQEKTDLLQTSQTLHFGLEDELDDTSLRTNELPEPVYSRVQSGFETFKSPEPLFLDYGGFLPEYQIAYEQWGTLNADKSNAILLHTGLSASSHAKSQPQNEKPGWWEKFIGPGKPLDTNKYFVVCTNVIGGCYGSTGPSSVDPADGGRYATRFPILSIGDMVRAQERLMRVQFGVTKLYASVGSSMGGMQSLAYAHEFPDAVQKVVSISGCARSHPYSIAMRHTQRQVLMSDPNWKRGFYYDSVPPHVGMKLAREIATVTYRSGPEWEMRFGRERANPTTSPALCPDFLVETYLDHQGNKFSLEYDPNSLLYVSKAMDLFDLGHSNRALAKEKRAATETAYTNGEYDSFMNGEVCSVPITEVKTIKRRTKTREQEEEDLLTGMAPIADKEVLVIGVKSDILFPHWQQQEIANKLRAGNTKFHNGDGSNIQHIELSEEVSLYGHDTFLLDLEHVGGAIEQFL</sequence>
<dbReference type="GO" id="GO:0009086">
    <property type="term" value="P:methionine biosynthetic process"/>
    <property type="evidence" value="ECO:0007669"/>
    <property type="project" value="TreeGrafter"/>
</dbReference>
<dbReference type="Gene3D" id="3.40.50.1820">
    <property type="entry name" value="alpha/beta hydrolase"/>
    <property type="match status" value="1"/>
</dbReference>
<comment type="similarity">
    <text evidence="1">Belongs to the AB hydrolase superfamily. MetX family.</text>
</comment>
<dbReference type="EMBL" id="MPUK01000010">
    <property type="protein sequence ID" value="ONH65628.1"/>
    <property type="molecule type" value="Genomic_DNA"/>
</dbReference>
<dbReference type="PIRSF" id="PIRSF000443">
    <property type="entry name" value="Homoser_Ac_trans"/>
    <property type="match status" value="1"/>
</dbReference>
<gene>
    <name evidence="4" type="ORF">BON22_4470</name>
</gene>
<feature type="compositionally biased region" description="Low complexity" evidence="2">
    <location>
        <begin position="35"/>
        <end position="45"/>
    </location>
</feature>
<reference evidence="5" key="1">
    <citation type="journal article" date="2017" name="Genome Announc.">
        <title>Genome sequences of Cyberlindnera fabianii 65, Pichia kudriavzevii 129, and Saccharomyces cerevisiae 131 isolated from fermented masau fruits in Zimbabwe.</title>
        <authorList>
            <person name="van Rijswijck I.M.H."/>
            <person name="Derks M.F.L."/>
            <person name="Abee T."/>
            <person name="de Ridder D."/>
            <person name="Smid E.J."/>
        </authorList>
    </citation>
    <scope>NUCLEOTIDE SEQUENCE [LARGE SCALE GENOMIC DNA]</scope>
    <source>
        <strain evidence="5">65</strain>
    </source>
</reference>
<evidence type="ECO:0000259" key="3">
    <source>
        <dbReference type="Pfam" id="PF00561"/>
    </source>
</evidence>
<keyword evidence="5" id="KW-1185">Reference proteome</keyword>
<dbReference type="SUPFAM" id="SSF53474">
    <property type="entry name" value="alpha/beta-Hydrolases"/>
    <property type="match status" value="1"/>
</dbReference>
<dbReference type="GO" id="GO:0004414">
    <property type="term" value="F:homoserine O-acetyltransferase activity"/>
    <property type="evidence" value="ECO:0007669"/>
    <property type="project" value="TreeGrafter"/>
</dbReference>
<dbReference type="VEuPathDB" id="FungiDB:BON22_4470"/>
<dbReference type="HAMAP" id="MF_00296">
    <property type="entry name" value="MetX_acyltransf"/>
    <property type="match status" value="1"/>
</dbReference>
<dbReference type="PANTHER" id="PTHR32268:SF16">
    <property type="entry name" value="SERINE O-SUCCINYLTRANSFERASE"/>
    <property type="match status" value="1"/>
</dbReference>
<proteinExistence type="inferred from homology"/>
<evidence type="ECO:0000256" key="1">
    <source>
        <dbReference type="ARBA" id="ARBA00006886"/>
    </source>
</evidence>
<dbReference type="GO" id="GO:0005739">
    <property type="term" value="C:mitochondrion"/>
    <property type="evidence" value="ECO:0007669"/>
    <property type="project" value="TreeGrafter"/>
</dbReference>
<evidence type="ECO:0000256" key="2">
    <source>
        <dbReference type="SAM" id="MobiDB-lite"/>
    </source>
</evidence>
<dbReference type="PANTHER" id="PTHR32268">
    <property type="entry name" value="HOMOSERINE O-ACETYLTRANSFERASE"/>
    <property type="match status" value="1"/>
</dbReference>
<organism evidence="4 5">
    <name type="scientific">Cyberlindnera fabianii</name>
    <name type="common">Yeast</name>
    <name type="synonym">Hansenula fabianii</name>
    <dbReference type="NCBI Taxonomy" id="36022"/>
    <lineage>
        <taxon>Eukaryota</taxon>
        <taxon>Fungi</taxon>
        <taxon>Dikarya</taxon>
        <taxon>Ascomycota</taxon>
        <taxon>Saccharomycotina</taxon>
        <taxon>Saccharomycetes</taxon>
        <taxon>Phaffomycetales</taxon>
        <taxon>Phaffomycetaceae</taxon>
        <taxon>Cyberlindnera</taxon>
    </lineage>
</organism>
<dbReference type="GO" id="GO:0006535">
    <property type="term" value="P:cysteine biosynthetic process from serine"/>
    <property type="evidence" value="ECO:0007669"/>
    <property type="project" value="TreeGrafter"/>
</dbReference>
<dbReference type="Proteomes" id="UP000189513">
    <property type="component" value="Unassembled WGS sequence"/>
</dbReference>
<dbReference type="NCBIfam" id="NF001209">
    <property type="entry name" value="PRK00175.1"/>
    <property type="match status" value="1"/>
</dbReference>
<feature type="region of interest" description="Disordered" evidence="2">
    <location>
        <begin position="27"/>
        <end position="47"/>
    </location>
</feature>
<dbReference type="OMA" id="HPILVMG"/>
<dbReference type="GO" id="GO:0009001">
    <property type="term" value="F:serine O-acetyltransferase activity"/>
    <property type="evidence" value="ECO:0007669"/>
    <property type="project" value="TreeGrafter"/>
</dbReference>